<evidence type="ECO:0000256" key="1">
    <source>
        <dbReference type="ARBA" id="ARBA00004651"/>
    </source>
</evidence>
<keyword evidence="6" id="KW-0418">Kinase</keyword>
<dbReference type="PATRIC" id="fig|28037.97.peg.1261"/>
<evidence type="ECO:0000256" key="6">
    <source>
        <dbReference type="ARBA" id="ARBA00022777"/>
    </source>
</evidence>
<keyword evidence="2" id="KW-1003">Cell membrane</keyword>
<sequence>MKRSSLLVRMVISIFLVFLILLALVGTFYYQSSSSAIEASIEGNSQTTISQTSHFIQSYIKKLETTSTSLTQQADVLTYAENPSQDKVKEIRDLFLTILKADKDLKAVVLVTKSGQVISTDDSVQMKTSSDMMSEDWYQKAIHQGAKPVLTPARKSDSQWVISVTQELVDAKGANLGVLRLDISYETLEAYLNQLQLGQQGFAFIINENHEFVYHPQRTVYSSSSEMEAMKPYIETGQGYTPDHKSYVSQEQIAGTDWTVIGVSSLEKLDQVRSQLLWTLLGASVTSLLACLCLVWFSLKRWIAPLKNLRETMLEIASGTQNLRAKEAGAYELREVTRQFNAMLDQIDQLMVAIRRQEETTRQYELQALSSQINPHFLYNTLDTIIWMAEFQDSQRVVQVTKSLATYFRLALNQGKDLISLSDEINHVRQYLFIQKQRYGDKLEYEIDENPAFDNLVLPKLVLQPLVENALYHGIKEKEGQGHIKVSVQKQDRGLVIRIEDDGVGFQSTGDNSQSQLKRGGVGLQNVDQRLKLHFGEDYQMKIDSAPDKGTTVEIYINRIETS</sequence>
<evidence type="ECO:0000313" key="12">
    <source>
        <dbReference type="Proteomes" id="UP000028030"/>
    </source>
</evidence>
<dbReference type="Gene3D" id="6.10.340.10">
    <property type="match status" value="1"/>
</dbReference>
<dbReference type="EMBL" id="JPFW01000008">
    <property type="protein sequence ID" value="KEQ40065.1"/>
    <property type="molecule type" value="Genomic_DNA"/>
</dbReference>
<dbReference type="Gene3D" id="3.30.450.20">
    <property type="entry name" value="PAS domain"/>
    <property type="match status" value="2"/>
</dbReference>
<dbReference type="Gene3D" id="3.30.565.10">
    <property type="entry name" value="Histidine kinase-like ATPase, C-terminal domain"/>
    <property type="match status" value="1"/>
</dbReference>
<reference evidence="11 12" key="1">
    <citation type="submission" date="2014-05" db="EMBL/GenBank/DDBJ databases">
        <authorList>
            <person name="Daugherty S.C."/>
            <person name="Tallon L.J."/>
            <person name="Sadzewicz L."/>
            <person name="Kilian M."/>
            <person name="Tettelin H."/>
        </authorList>
    </citation>
    <scope>NUCLEOTIDE SEQUENCE [LARGE SCALE GENOMIC DNA]</scope>
    <source>
        <strain evidence="11 12">SK642</strain>
    </source>
</reference>
<dbReference type="Pfam" id="PF02743">
    <property type="entry name" value="dCache_1"/>
    <property type="match status" value="1"/>
</dbReference>
<accession>A0A081QAU2</accession>
<dbReference type="OrthoDB" id="9776552at2"/>
<keyword evidence="4" id="KW-0808">Transferase</keyword>
<dbReference type="InterPro" id="IPR010559">
    <property type="entry name" value="Sig_transdc_His_kin_internal"/>
</dbReference>
<dbReference type="InterPro" id="IPR033479">
    <property type="entry name" value="dCache_1"/>
</dbReference>
<dbReference type="InterPro" id="IPR051552">
    <property type="entry name" value="HptR"/>
</dbReference>
<dbReference type="InterPro" id="IPR003660">
    <property type="entry name" value="HAMP_dom"/>
</dbReference>
<dbReference type="RefSeq" id="WP_033684055.1">
    <property type="nucleotide sequence ID" value="NZ_JPFW01000008.1"/>
</dbReference>
<evidence type="ECO:0000256" key="2">
    <source>
        <dbReference type="ARBA" id="ARBA00022475"/>
    </source>
</evidence>
<organism evidence="11 12">
    <name type="scientific">Streptococcus mitis</name>
    <dbReference type="NCBI Taxonomy" id="28037"/>
    <lineage>
        <taxon>Bacteria</taxon>
        <taxon>Bacillati</taxon>
        <taxon>Bacillota</taxon>
        <taxon>Bacilli</taxon>
        <taxon>Lactobacillales</taxon>
        <taxon>Streptococcaceae</taxon>
        <taxon>Streptococcus</taxon>
        <taxon>Streptococcus mitis group</taxon>
    </lineage>
</organism>
<keyword evidence="5 9" id="KW-0812">Transmembrane</keyword>
<feature type="transmembrane region" description="Helical" evidence="9">
    <location>
        <begin position="276"/>
        <end position="299"/>
    </location>
</feature>
<evidence type="ECO:0000256" key="8">
    <source>
        <dbReference type="ARBA" id="ARBA00023136"/>
    </source>
</evidence>
<evidence type="ECO:0000256" key="3">
    <source>
        <dbReference type="ARBA" id="ARBA00022553"/>
    </source>
</evidence>
<keyword evidence="3" id="KW-0597">Phosphoprotein</keyword>
<evidence type="ECO:0000313" key="11">
    <source>
        <dbReference type="EMBL" id="KEQ40065.1"/>
    </source>
</evidence>
<dbReference type="SUPFAM" id="SSF55874">
    <property type="entry name" value="ATPase domain of HSP90 chaperone/DNA topoisomerase II/histidine kinase"/>
    <property type="match status" value="1"/>
</dbReference>
<dbReference type="InterPro" id="IPR003594">
    <property type="entry name" value="HATPase_dom"/>
</dbReference>
<keyword evidence="7 9" id="KW-1133">Transmembrane helix</keyword>
<dbReference type="PROSITE" id="PS50885">
    <property type="entry name" value="HAMP"/>
    <property type="match status" value="1"/>
</dbReference>
<dbReference type="SMART" id="SM00387">
    <property type="entry name" value="HATPase_c"/>
    <property type="match status" value="1"/>
</dbReference>
<dbReference type="PANTHER" id="PTHR42713">
    <property type="entry name" value="HISTIDINE KINASE-RELATED"/>
    <property type="match status" value="1"/>
</dbReference>
<dbReference type="PANTHER" id="PTHR42713:SF2">
    <property type="entry name" value="TWO-COMPONENT SENSOR KINASE YESM"/>
    <property type="match status" value="1"/>
</dbReference>
<dbReference type="Pfam" id="PF02518">
    <property type="entry name" value="HATPase_c"/>
    <property type="match status" value="1"/>
</dbReference>
<dbReference type="InterPro" id="IPR036890">
    <property type="entry name" value="HATPase_C_sf"/>
</dbReference>
<dbReference type="Pfam" id="PF06580">
    <property type="entry name" value="His_kinase"/>
    <property type="match status" value="1"/>
</dbReference>
<comment type="subcellular location">
    <subcellularLocation>
        <location evidence="1">Cell membrane</location>
        <topology evidence="1">Multi-pass membrane protein</topology>
    </subcellularLocation>
</comment>
<feature type="transmembrane region" description="Helical" evidence="9">
    <location>
        <begin position="7"/>
        <end position="30"/>
    </location>
</feature>
<protein>
    <submittedName>
        <fullName evidence="11">HAMP domain protein</fullName>
    </submittedName>
</protein>
<dbReference type="CDD" id="cd06225">
    <property type="entry name" value="HAMP"/>
    <property type="match status" value="1"/>
</dbReference>
<gene>
    <name evidence="11" type="ORF">SK642_1323</name>
</gene>
<evidence type="ECO:0000256" key="4">
    <source>
        <dbReference type="ARBA" id="ARBA00022679"/>
    </source>
</evidence>
<evidence type="ECO:0000256" key="9">
    <source>
        <dbReference type="SAM" id="Phobius"/>
    </source>
</evidence>
<proteinExistence type="predicted"/>
<dbReference type="GO" id="GO:0005886">
    <property type="term" value="C:plasma membrane"/>
    <property type="evidence" value="ECO:0007669"/>
    <property type="project" value="UniProtKB-SubCell"/>
</dbReference>
<dbReference type="Proteomes" id="UP000028030">
    <property type="component" value="Unassembled WGS sequence"/>
</dbReference>
<dbReference type="AlphaFoldDB" id="A0A081QAU2"/>
<dbReference type="GO" id="GO:0000155">
    <property type="term" value="F:phosphorelay sensor kinase activity"/>
    <property type="evidence" value="ECO:0007669"/>
    <property type="project" value="InterPro"/>
</dbReference>
<evidence type="ECO:0000259" key="10">
    <source>
        <dbReference type="PROSITE" id="PS50885"/>
    </source>
</evidence>
<evidence type="ECO:0000256" key="5">
    <source>
        <dbReference type="ARBA" id="ARBA00022692"/>
    </source>
</evidence>
<dbReference type="Pfam" id="PF00672">
    <property type="entry name" value="HAMP"/>
    <property type="match status" value="1"/>
</dbReference>
<dbReference type="CDD" id="cd18773">
    <property type="entry name" value="PDC1_HK_sensor"/>
    <property type="match status" value="1"/>
</dbReference>
<dbReference type="SMART" id="SM00304">
    <property type="entry name" value="HAMP"/>
    <property type="match status" value="1"/>
</dbReference>
<feature type="domain" description="HAMP" evidence="10">
    <location>
        <begin position="300"/>
        <end position="352"/>
    </location>
</feature>
<comment type="caution">
    <text evidence="11">The sequence shown here is derived from an EMBL/GenBank/DDBJ whole genome shotgun (WGS) entry which is preliminary data.</text>
</comment>
<keyword evidence="8 9" id="KW-0472">Membrane</keyword>
<evidence type="ECO:0000256" key="7">
    <source>
        <dbReference type="ARBA" id="ARBA00022989"/>
    </source>
</evidence>
<name>A0A081QAU2_STRMT</name>